<dbReference type="Pfam" id="PF15595">
    <property type="entry name" value="Imm51"/>
    <property type="match status" value="1"/>
</dbReference>
<keyword evidence="2" id="KW-1185">Reference proteome</keyword>
<dbReference type="EMBL" id="MBFS01000146">
    <property type="protein sequence ID" value="PVV04235.1"/>
    <property type="molecule type" value="Genomic_DNA"/>
</dbReference>
<sequence>MVEDIDIKPFIWVNGDKSCSIICNLDDDVFEEGGYGLEEFAEDFMEDEMPELEGIVKFDSESSMFCAYSENPKMLKRFALALKPKYEALIISTRISELGCECCFSNKSLYGNIKSISLGKSFLLKGFENSITRDIYDEIKSGKVVSEENIRCPRITFQSKLFTPFKEGSGDYSRFNNKADKELIQATFGRKDPEFLIIGEATSSPNIYFVCLSDKNIVNPRVYNTDYEFYFGKISENGNLIDFFKKFVSDQEYTQATRKLK</sequence>
<name>A0A2T9ZI15_9FUNG</name>
<gene>
    <name evidence="1" type="ORF">BB560_001268</name>
</gene>
<evidence type="ECO:0000313" key="1">
    <source>
        <dbReference type="EMBL" id="PVV04235.1"/>
    </source>
</evidence>
<dbReference type="Proteomes" id="UP000245609">
    <property type="component" value="Unassembled WGS sequence"/>
</dbReference>
<dbReference type="InterPro" id="IPR028956">
    <property type="entry name" value="Imm51"/>
</dbReference>
<reference evidence="1 2" key="1">
    <citation type="journal article" date="2018" name="MBio">
        <title>Comparative Genomics Reveals the Core Gene Toolbox for the Fungus-Insect Symbiosis.</title>
        <authorList>
            <person name="Wang Y."/>
            <person name="Stata M."/>
            <person name="Wang W."/>
            <person name="Stajich J.E."/>
            <person name="White M.M."/>
            <person name="Moncalvo J.M."/>
        </authorList>
    </citation>
    <scope>NUCLEOTIDE SEQUENCE [LARGE SCALE GENOMIC DNA]</scope>
    <source>
        <strain evidence="1 2">SC-DP-2</strain>
    </source>
</reference>
<protein>
    <submittedName>
        <fullName evidence="1">Uncharacterized protein</fullName>
    </submittedName>
</protein>
<evidence type="ECO:0000313" key="2">
    <source>
        <dbReference type="Proteomes" id="UP000245609"/>
    </source>
</evidence>
<organism evidence="1 2">
    <name type="scientific">Smittium megazygosporum</name>
    <dbReference type="NCBI Taxonomy" id="133381"/>
    <lineage>
        <taxon>Eukaryota</taxon>
        <taxon>Fungi</taxon>
        <taxon>Fungi incertae sedis</taxon>
        <taxon>Zoopagomycota</taxon>
        <taxon>Kickxellomycotina</taxon>
        <taxon>Harpellomycetes</taxon>
        <taxon>Harpellales</taxon>
        <taxon>Legeriomycetaceae</taxon>
        <taxon>Smittium</taxon>
    </lineage>
</organism>
<dbReference type="AlphaFoldDB" id="A0A2T9ZI15"/>
<proteinExistence type="predicted"/>
<accession>A0A2T9ZI15</accession>
<comment type="caution">
    <text evidence="1">The sequence shown here is derived from an EMBL/GenBank/DDBJ whole genome shotgun (WGS) entry which is preliminary data.</text>
</comment>